<dbReference type="EMBL" id="JPKY01000086">
    <property type="protein sequence ID" value="KFH42735.1"/>
    <property type="molecule type" value="Genomic_DNA"/>
</dbReference>
<keyword evidence="7" id="KW-1185">Reference proteome</keyword>
<dbReference type="CDD" id="cd00590">
    <property type="entry name" value="RRM_SF"/>
    <property type="match status" value="1"/>
</dbReference>
<evidence type="ECO:0000256" key="3">
    <source>
        <dbReference type="PROSITE-ProRule" id="PRU00176"/>
    </source>
</evidence>
<feature type="compositionally biased region" description="Polar residues" evidence="4">
    <location>
        <begin position="488"/>
        <end position="507"/>
    </location>
</feature>
<dbReference type="Proteomes" id="UP000029964">
    <property type="component" value="Unassembled WGS sequence"/>
</dbReference>
<keyword evidence="1" id="KW-0597">Phosphoprotein</keyword>
<dbReference type="Gene3D" id="3.30.70.330">
    <property type="match status" value="2"/>
</dbReference>
<evidence type="ECO:0000313" key="7">
    <source>
        <dbReference type="Proteomes" id="UP000029964"/>
    </source>
</evidence>
<dbReference type="PANTHER" id="PTHR10501">
    <property type="entry name" value="U1 SMALL NUCLEAR RIBONUCLEOPROTEIN A/U2 SMALL NUCLEAR RIBONUCLEOPROTEIN B"/>
    <property type="match status" value="1"/>
</dbReference>
<dbReference type="OrthoDB" id="431169at2759"/>
<dbReference type="GO" id="GO:0003723">
    <property type="term" value="F:RNA binding"/>
    <property type="evidence" value="ECO:0007669"/>
    <property type="project" value="UniProtKB-UniRule"/>
</dbReference>
<evidence type="ECO:0000256" key="2">
    <source>
        <dbReference type="ARBA" id="ARBA00022884"/>
    </source>
</evidence>
<dbReference type="CDD" id="cd12245">
    <property type="entry name" value="RRM_scw1_like"/>
    <property type="match status" value="1"/>
</dbReference>
<feature type="domain" description="RRM" evidence="5">
    <location>
        <begin position="359"/>
        <end position="436"/>
    </location>
</feature>
<protein>
    <submittedName>
        <fullName evidence="6">Cell wall integrity protein-like protein</fullName>
    </submittedName>
</protein>
<feature type="region of interest" description="Disordered" evidence="4">
    <location>
        <begin position="1"/>
        <end position="31"/>
    </location>
</feature>
<feature type="compositionally biased region" description="Low complexity" evidence="4">
    <location>
        <begin position="10"/>
        <end position="21"/>
    </location>
</feature>
<feature type="compositionally biased region" description="Polar residues" evidence="4">
    <location>
        <begin position="601"/>
        <end position="619"/>
    </location>
</feature>
<proteinExistence type="predicted"/>
<comment type="caution">
    <text evidence="6">The sequence shown here is derived from an EMBL/GenBank/DDBJ whole genome shotgun (WGS) entry which is preliminary data.</text>
</comment>
<dbReference type="AlphaFoldDB" id="A0A086T053"/>
<accession>A0A086T053</accession>
<feature type="compositionally biased region" description="Pro residues" evidence="4">
    <location>
        <begin position="473"/>
        <end position="485"/>
    </location>
</feature>
<name>A0A086T053_HAPC1</name>
<dbReference type="PROSITE" id="PS50102">
    <property type="entry name" value="RRM"/>
    <property type="match status" value="2"/>
</dbReference>
<evidence type="ECO:0000256" key="1">
    <source>
        <dbReference type="ARBA" id="ARBA00022553"/>
    </source>
</evidence>
<gene>
    <name evidence="6" type="ORF">ACRE_065080</name>
</gene>
<feature type="compositionally biased region" description="Polar residues" evidence="4">
    <location>
        <begin position="22"/>
        <end position="31"/>
    </location>
</feature>
<reference evidence="7" key="1">
    <citation type="journal article" date="2014" name="Genome Announc.">
        <title>Genome sequence and annotation of Acremonium chrysogenum, producer of the beta-lactam antibiotic cephalosporin C.</title>
        <authorList>
            <person name="Terfehr D."/>
            <person name="Dahlmann T.A."/>
            <person name="Specht T."/>
            <person name="Zadra I."/>
            <person name="Kuernsteiner H."/>
            <person name="Kueck U."/>
        </authorList>
    </citation>
    <scope>NUCLEOTIDE SEQUENCE [LARGE SCALE GENOMIC DNA]</scope>
    <source>
        <strain evidence="7">ATCC 11550 / CBS 779.69 / DSM 880 / IAM 14645 / JCM 23072 / IMI 49137</strain>
    </source>
</reference>
<feature type="compositionally biased region" description="Low complexity" evidence="4">
    <location>
        <begin position="514"/>
        <end position="524"/>
    </location>
</feature>
<dbReference type="InterPro" id="IPR000504">
    <property type="entry name" value="RRM_dom"/>
</dbReference>
<dbReference type="InterPro" id="IPR035979">
    <property type="entry name" value="RBD_domain_sf"/>
</dbReference>
<organism evidence="6 7">
    <name type="scientific">Hapsidospora chrysogenum (strain ATCC 11550 / CBS 779.69 / DSM 880 / IAM 14645 / JCM 23072 / IMI 49137)</name>
    <name type="common">Acremonium chrysogenum</name>
    <dbReference type="NCBI Taxonomy" id="857340"/>
    <lineage>
        <taxon>Eukaryota</taxon>
        <taxon>Fungi</taxon>
        <taxon>Dikarya</taxon>
        <taxon>Ascomycota</taxon>
        <taxon>Pezizomycotina</taxon>
        <taxon>Sordariomycetes</taxon>
        <taxon>Hypocreomycetidae</taxon>
        <taxon>Hypocreales</taxon>
        <taxon>Bionectriaceae</taxon>
        <taxon>Hapsidospora</taxon>
    </lineage>
</organism>
<keyword evidence="2 3" id="KW-0694">RNA-binding</keyword>
<feature type="region of interest" description="Disordered" evidence="4">
    <location>
        <begin position="586"/>
        <end position="629"/>
    </location>
</feature>
<feature type="region of interest" description="Disordered" evidence="4">
    <location>
        <begin position="269"/>
        <end position="289"/>
    </location>
</feature>
<dbReference type="Pfam" id="PF00076">
    <property type="entry name" value="RRM_1"/>
    <property type="match status" value="2"/>
</dbReference>
<feature type="region of interest" description="Disordered" evidence="4">
    <location>
        <begin position="469"/>
        <end position="544"/>
    </location>
</feature>
<feature type="compositionally biased region" description="Low complexity" evidence="4">
    <location>
        <begin position="271"/>
        <end position="285"/>
    </location>
</feature>
<dbReference type="STRING" id="857340.A0A086T053"/>
<feature type="domain" description="RRM" evidence="5">
    <location>
        <begin position="63"/>
        <end position="144"/>
    </location>
</feature>
<evidence type="ECO:0000313" key="6">
    <source>
        <dbReference type="EMBL" id="KFH42735.1"/>
    </source>
</evidence>
<dbReference type="SMART" id="SM00360">
    <property type="entry name" value="RRM"/>
    <property type="match status" value="2"/>
</dbReference>
<evidence type="ECO:0000256" key="4">
    <source>
        <dbReference type="SAM" id="MobiDB-lite"/>
    </source>
</evidence>
<evidence type="ECO:0000259" key="5">
    <source>
        <dbReference type="PROSITE" id="PS50102"/>
    </source>
</evidence>
<dbReference type="SUPFAM" id="SSF54928">
    <property type="entry name" value="RNA-binding domain, RBD"/>
    <property type="match status" value="2"/>
</dbReference>
<dbReference type="FunFam" id="3.30.70.330:FF:000089">
    <property type="entry name" value="RNA binding protein"/>
    <property type="match status" value="1"/>
</dbReference>
<dbReference type="HOGENOM" id="CLU_017278_0_0_1"/>
<sequence>MAAGYPSPSPSNAQAQAQSQSHTQKQPLRSVPQTHYDYAAAPRRADTMNPIGTPFTNSPAPTARVLLRRLPPNTTTDSVRTMFLYTGDVTAINLVPAETPEDEGFCSAMVKFKTMAAAFDAREKLDGRPNIANTAEMIVEILPTSPIGTNNHAIDRSPPDSSAAISPTAVAAASSGVSNPAVSSLPLGNGSFHTRINGSPNDAFGHVSSDFYPGIGAPGHSRELFSPTSPVANHFQDRTRVSGKSLIENNLTDDDDTSALLRNPLAYAENGSASGSTTSGRRATAPSIPIAQLSRLRLNTNMAPASAPMPSQYGQPMSAYPSSAAPPYQGLGQGFPGSHRHYRSQPPPINPADQNPPCNTLYVGNLPSNTSEEELKQLFTKQRGYKRMCFRTKHNGPMCFVEFEDVTHATKTLNELYGHILPSSQKGGIRLSFSKNPLGVRSTPNTGPNNHGTVGNMNGSINGSAGGFNTAIGPPPGIPAPPGIPPQGYNSLNGTAPNGNRYPQNGFTGAHNYPWNGPPQQGNYGPPGGLNGSHTPNGMNGVHTPNGLYGTSVINGINGAINGGSNGGPNGGLNDAPYAALNGGPNGAAHDSLYSALNDAPSGNGSHDSAQGSFPSNGNGRPDPRMRRP</sequence>
<dbReference type="InterPro" id="IPR012677">
    <property type="entry name" value="Nucleotide-bd_a/b_plait_sf"/>
</dbReference>